<dbReference type="InterPro" id="IPR025646">
    <property type="entry name" value="DUF4350"/>
</dbReference>
<keyword evidence="3" id="KW-1185">Reference proteome</keyword>
<proteinExistence type="predicted"/>
<dbReference type="Proteomes" id="UP000179797">
    <property type="component" value="Unassembled WGS sequence"/>
</dbReference>
<feature type="domain" description="DUF4350" evidence="1">
    <location>
        <begin position="37"/>
        <end position="228"/>
    </location>
</feature>
<dbReference type="STRING" id="915059.NH26_24420"/>
<dbReference type="EMBL" id="JRYR02000002">
    <property type="protein sequence ID" value="OHX64711.1"/>
    <property type="molecule type" value="Genomic_DNA"/>
</dbReference>
<dbReference type="RefSeq" id="WP_044217349.1">
    <property type="nucleotide sequence ID" value="NZ_JRYR02000002.1"/>
</dbReference>
<comment type="caution">
    <text evidence="2">The sequence shown here is derived from an EMBL/GenBank/DDBJ whole genome shotgun (WGS) entry which is preliminary data.</text>
</comment>
<evidence type="ECO:0000313" key="3">
    <source>
        <dbReference type="Proteomes" id="UP000179797"/>
    </source>
</evidence>
<accession>A0A1S1YUL6</accession>
<gene>
    <name evidence="2" type="ORF">NH26_24420</name>
</gene>
<dbReference type="OrthoDB" id="1111222at2"/>
<dbReference type="Pfam" id="PF14258">
    <property type="entry name" value="DUF4350"/>
    <property type="match status" value="1"/>
</dbReference>
<protein>
    <recommendedName>
        <fullName evidence="1">DUF4350 domain-containing protein</fullName>
    </recommendedName>
</protein>
<name>A0A1S1YUL6_FLAPC</name>
<dbReference type="AlphaFoldDB" id="A0A1S1YUL6"/>
<evidence type="ECO:0000259" key="1">
    <source>
        <dbReference type="Pfam" id="PF14258"/>
    </source>
</evidence>
<organism evidence="2 3">
    <name type="scientific">Flammeovirga pacifica</name>
    <dbReference type="NCBI Taxonomy" id="915059"/>
    <lineage>
        <taxon>Bacteria</taxon>
        <taxon>Pseudomonadati</taxon>
        <taxon>Bacteroidota</taxon>
        <taxon>Cytophagia</taxon>
        <taxon>Cytophagales</taxon>
        <taxon>Flammeovirgaceae</taxon>
        <taxon>Flammeovirga</taxon>
    </lineage>
</organism>
<sequence length="399" mass="46151">MKINKQYTFLGIALLIYFLLTFTAKKTTDWNTHYRSNATSPYGTKAFHELLNDSDLGITIENVRLTSYEIYNEDNYQKDKNLMIISDLISLDSESLNSVLEEAKNGRTIFLAAESFSYALKDTLKFKTATNFDEIQIKNFDLKSEDKIIIDSVEINYNDAKAELSSFEFTSNIIEYDTLNSELFVDKSSGKAFLLKHTIGEGSVYICTVPKLFSNIVLLHNNNAAFLNDILKMLPEGEYIRSEFYNRGREGHSSPLRVVLTRDGVKESVYLLLMLIFIYFLFQSKREQRAIPIITPPINESIGFIKTISQLYIKKRDHKSILIKRKKYLMNHIRNKYQVNLNDDEINSKIELLSHRSGISEDELKALFIQLDKEIKHSSSANTFMKTNELIDDFYTKEI</sequence>
<evidence type="ECO:0000313" key="2">
    <source>
        <dbReference type="EMBL" id="OHX64711.1"/>
    </source>
</evidence>
<reference evidence="2 3" key="1">
    <citation type="journal article" date="2012" name="Int. J. Syst. Evol. Microbiol.">
        <title>Flammeovirga pacifica sp. nov., isolated from deep-sea sediment.</title>
        <authorList>
            <person name="Xu H."/>
            <person name="Fu Y."/>
            <person name="Yang N."/>
            <person name="Ding Z."/>
            <person name="Lai Q."/>
            <person name="Zeng R."/>
        </authorList>
    </citation>
    <scope>NUCLEOTIDE SEQUENCE [LARGE SCALE GENOMIC DNA]</scope>
    <source>
        <strain evidence="3">DSM 24597 / LMG 26175 / WPAGA1</strain>
    </source>
</reference>